<sequence length="262" mass="28344">MSHRRANDQRPASTVAFRSRNALTVAEDSFRLLTSGPGPLTVDGRVIGQGLPQQPIDLNTLRDLLLERSASSDLKDQVWCELIRRARTGEPSWVVGCVGMAMPGLKSIAARIIRSSPSHLADDIVSELLTEFVAQVARIDTSRPHIAARLMFWARKGALRARGRETRHVPCDPRELPDRAAAANSDPVLLLLDAARQGVISPATAELIIATRLDGTSVQEYAQVQGVPAKSLYKQRHAAETLLVAAVQDGRISADSAVPPGM</sequence>
<keyword evidence="2" id="KW-1185">Reference proteome</keyword>
<dbReference type="AlphaFoldDB" id="A0A4R4NLJ3"/>
<gene>
    <name evidence="1" type="ORF">E1284_28215</name>
</gene>
<dbReference type="RefSeq" id="WP_131943184.1">
    <property type="nucleotide sequence ID" value="NZ_BAAAMX010000050.1"/>
</dbReference>
<evidence type="ECO:0000313" key="1">
    <source>
        <dbReference type="EMBL" id="TDC10281.1"/>
    </source>
</evidence>
<evidence type="ECO:0000313" key="2">
    <source>
        <dbReference type="Proteomes" id="UP000295431"/>
    </source>
</evidence>
<comment type="caution">
    <text evidence="1">The sequence shown here is derived from an EMBL/GenBank/DDBJ whole genome shotgun (WGS) entry which is preliminary data.</text>
</comment>
<reference evidence="1 2" key="1">
    <citation type="submission" date="2019-03" db="EMBL/GenBank/DDBJ databases">
        <title>Draft genome sequences of novel Actinobacteria.</title>
        <authorList>
            <person name="Sahin N."/>
            <person name="Ay H."/>
            <person name="Saygin H."/>
        </authorList>
    </citation>
    <scope>NUCLEOTIDE SEQUENCE [LARGE SCALE GENOMIC DNA]</scope>
    <source>
        <strain evidence="1 2">DSM 45347</strain>
    </source>
</reference>
<organism evidence="1 2">
    <name type="scientific">Actinomadura bangladeshensis</name>
    <dbReference type="NCBI Taxonomy" id="453573"/>
    <lineage>
        <taxon>Bacteria</taxon>
        <taxon>Bacillati</taxon>
        <taxon>Actinomycetota</taxon>
        <taxon>Actinomycetes</taxon>
        <taxon>Streptosporangiales</taxon>
        <taxon>Thermomonosporaceae</taxon>
        <taxon>Actinomadura</taxon>
    </lineage>
</organism>
<dbReference type="OrthoDB" id="4164470at2"/>
<protein>
    <submittedName>
        <fullName evidence="1">Sigma-70 family RNA polymerase sigma factor</fullName>
    </submittedName>
</protein>
<proteinExistence type="predicted"/>
<accession>A0A4R4NLJ3</accession>
<name>A0A4R4NLJ3_9ACTN</name>
<dbReference type="Proteomes" id="UP000295431">
    <property type="component" value="Unassembled WGS sequence"/>
</dbReference>
<dbReference type="EMBL" id="SMJW01000179">
    <property type="protein sequence ID" value="TDC10281.1"/>
    <property type="molecule type" value="Genomic_DNA"/>
</dbReference>